<dbReference type="Pfam" id="PF00332">
    <property type="entry name" value="Glyco_hydro_17"/>
    <property type="match status" value="1"/>
</dbReference>
<comment type="similarity">
    <text evidence="1 4">Belongs to the glycosyl hydrolase 17 family.</text>
</comment>
<gene>
    <name evidence="6" type="ORF">OLC1_LOCUS20752</name>
</gene>
<dbReference type="InterPro" id="IPR000490">
    <property type="entry name" value="Glyco_hydro_17"/>
</dbReference>
<evidence type="ECO:0000256" key="5">
    <source>
        <dbReference type="RuleBase" id="RU004336"/>
    </source>
</evidence>
<keyword evidence="7" id="KW-1185">Reference proteome</keyword>
<dbReference type="InterPro" id="IPR044965">
    <property type="entry name" value="Glyco_hydro_17_plant"/>
</dbReference>
<dbReference type="GO" id="GO:0004553">
    <property type="term" value="F:hydrolase activity, hydrolyzing O-glycosyl compounds"/>
    <property type="evidence" value="ECO:0007669"/>
    <property type="project" value="InterPro"/>
</dbReference>
<evidence type="ECO:0000313" key="6">
    <source>
        <dbReference type="EMBL" id="CAI9113821.1"/>
    </source>
</evidence>
<evidence type="ECO:0000256" key="1">
    <source>
        <dbReference type="ARBA" id="ARBA00008773"/>
    </source>
</evidence>
<dbReference type="Proteomes" id="UP001161247">
    <property type="component" value="Chromosome 7"/>
</dbReference>
<organism evidence="6 7">
    <name type="scientific">Oldenlandia corymbosa var. corymbosa</name>
    <dbReference type="NCBI Taxonomy" id="529605"/>
    <lineage>
        <taxon>Eukaryota</taxon>
        <taxon>Viridiplantae</taxon>
        <taxon>Streptophyta</taxon>
        <taxon>Embryophyta</taxon>
        <taxon>Tracheophyta</taxon>
        <taxon>Spermatophyta</taxon>
        <taxon>Magnoliopsida</taxon>
        <taxon>eudicotyledons</taxon>
        <taxon>Gunneridae</taxon>
        <taxon>Pentapetalae</taxon>
        <taxon>asterids</taxon>
        <taxon>lamiids</taxon>
        <taxon>Gentianales</taxon>
        <taxon>Rubiaceae</taxon>
        <taxon>Rubioideae</taxon>
        <taxon>Spermacoceae</taxon>
        <taxon>Hedyotis-Oldenlandia complex</taxon>
        <taxon>Oldenlandia</taxon>
    </lineage>
</organism>
<proteinExistence type="inferred from homology"/>
<sequence>MARQKCNKTGIEKRMEKGGSGALIGLFLLISFNVSNVSAQIGVCYGLNGNNLPSKQDVIGLYKQYGIGRMRIYAPVPEVLNALRGSNIELMVDVANEDIQRLATDSSAAVNWVQTNIRAYSSDVNFKYIAVGNEISTASWMAQYVGPAMENLQRAIWGAGLGDRIKVSTATFMALIDVSYPPSQGSFRDDAKRFIRPIIDFLVRNNAPLLVNIYPYFSYIGSQNVGLDYALFNNAPDNVVWDGSLRYQNIFDAMVDACYSALEKEGGGNVRIVVSETGWPSYGNPPAASWRNARQYVSNLIRHVNSGAGTPKRPGRAIETYLFAMFDENEKQGAATERHFGLFRATKEPKYPISFN</sequence>
<protein>
    <submittedName>
        <fullName evidence="6">OLC1v1014503C1</fullName>
    </submittedName>
</protein>
<dbReference type="InterPro" id="IPR017853">
    <property type="entry name" value="GH"/>
</dbReference>
<accession>A0AAV1E309</accession>
<name>A0AAV1E309_OLDCO</name>
<dbReference type="SUPFAM" id="SSF51445">
    <property type="entry name" value="(Trans)glycosidases"/>
    <property type="match status" value="1"/>
</dbReference>
<dbReference type="AlphaFoldDB" id="A0AAV1E309"/>
<dbReference type="Gene3D" id="3.20.20.80">
    <property type="entry name" value="Glycosidases"/>
    <property type="match status" value="1"/>
</dbReference>
<dbReference type="EMBL" id="OX459124">
    <property type="protein sequence ID" value="CAI9113821.1"/>
    <property type="molecule type" value="Genomic_DNA"/>
</dbReference>
<evidence type="ECO:0000256" key="3">
    <source>
        <dbReference type="ARBA" id="ARBA00023295"/>
    </source>
</evidence>
<keyword evidence="3 5" id="KW-0326">Glycosidase</keyword>
<dbReference type="FunFam" id="3.20.20.80:FF:000010">
    <property type="entry name" value="glucan endo-1,3-beta-glucosidase, basic"/>
    <property type="match status" value="1"/>
</dbReference>
<dbReference type="PANTHER" id="PTHR32227">
    <property type="entry name" value="GLUCAN ENDO-1,3-BETA-GLUCOSIDASE BG1-RELATED-RELATED"/>
    <property type="match status" value="1"/>
</dbReference>
<reference evidence="6" key="1">
    <citation type="submission" date="2023-03" db="EMBL/GenBank/DDBJ databases">
        <authorList>
            <person name="Julca I."/>
        </authorList>
    </citation>
    <scope>NUCLEOTIDE SEQUENCE</scope>
</reference>
<keyword evidence="2 5" id="KW-0378">Hydrolase</keyword>
<dbReference type="GO" id="GO:0005975">
    <property type="term" value="P:carbohydrate metabolic process"/>
    <property type="evidence" value="ECO:0007669"/>
    <property type="project" value="InterPro"/>
</dbReference>
<evidence type="ECO:0000313" key="7">
    <source>
        <dbReference type="Proteomes" id="UP001161247"/>
    </source>
</evidence>
<dbReference type="PROSITE" id="PS00587">
    <property type="entry name" value="GLYCOSYL_HYDROL_F17"/>
    <property type="match status" value="1"/>
</dbReference>
<evidence type="ECO:0000256" key="2">
    <source>
        <dbReference type="ARBA" id="ARBA00022801"/>
    </source>
</evidence>
<evidence type="ECO:0000256" key="4">
    <source>
        <dbReference type="RuleBase" id="RU004335"/>
    </source>
</evidence>